<dbReference type="PANTHER" id="PTHR15191">
    <property type="entry name" value="PROTEIN CBG20567"/>
    <property type="match status" value="1"/>
</dbReference>
<dbReference type="AlphaFoldDB" id="A0AAD7T738"/>
<feature type="chain" id="PRO_5042297361" description="Pituitary tumor-transforming gene 1 protein-interacting protein-like" evidence="1">
    <location>
        <begin position="29"/>
        <end position="179"/>
    </location>
</feature>
<keyword evidence="1" id="KW-0732">Signal</keyword>
<proteinExistence type="predicted"/>
<organism evidence="2 3">
    <name type="scientific">Aldrovandia affinis</name>
    <dbReference type="NCBI Taxonomy" id="143900"/>
    <lineage>
        <taxon>Eukaryota</taxon>
        <taxon>Metazoa</taxon>
        <taxon>Chordata</taxon>
        <taxon>Craniata</taxon>
        <taxon>Vertebrata</taxon>
        <taxon>Euteleostomi</taxon>
        <taxon>Actinopterygii</taxon>
        <taxon>Neopterygii</taxon>
        <taxon>Teleostei</taxon>
        <taxon>Notacanthiformes</taxon>
        <taxon>Halosauridae</taxon>
        <taxon>Aldrovandia</taxon>
    </lineage>
</organism>
<evidence type="ECO:0008006" key="4">
    <source>
        <dbReference type="Google" id="ProtNLM"/>
    </source>
</evidence>
<accession>A0AAD7T738</accession>
<name>A0AAD7T738_9TELE</name>
<dbReference type="Proteomes" id="UP001221898">
    <property type="component" value="Unassembled WGS sequence"/>
</dbReference>
<feature type="signal peptide" evidence="1">
    <location>
        <begin position="1"/>
        <end position="28"/>
    </location>
</feature>
<comment type="caution">
    <text evidence="2">The sequence shown here is derived from an EMBL/GenBank/DDBJ whole genome shotgun (WGS) entry which is preliminary data.</text>
</comment>
<dbReference type="InterPro" id="IPR052304">
    <property type="entry name" value="PTTG1IP"/>
</dbReference>
<dbReference type="EMBL" id="JAINUG010000008">
    <property type="protein sequence ID" value="KAJ8415674.1"/>
    <property type="molecule type" value="Genomic_DNA"/>
</dbReference>
<evidence type="ECO:0000313" key="3">
    <source>
        <dbReference type="Proteomes" id="UP001221898"/>
    </source>
</evidence>
<sequence>MHFTKTTNVAYPFLVIAVSCCLVSPGNCFTATSPPPKSCKDFGPTCEKCLEHVSCLWCQTNSTCLDYPVKHLLPPSSLCQLSEARWGVCWVNFEALIIAMAVVGGTILLSITVCCCCCCCKNRPAGLDQDEERFVRKREEVKQRFENRKAERRTRHDEIRKKYGLIPDSDHPYSKFENE</sequence>
<evidence type="ECO:0000313" key="2">
    <source>
        <dbReference type="EMBL" id="KAJ8415674.1"/>
    </source>
</evidence>
<dbReference type="GO" id="GO:0005737">
    <property type="term" value="C:cytoplasm"/>
    <property type="evidence" value="ECO:0007669"/>
    <property type="project" value="TreeGrafter"/>
</dbReference>
<dbReference type="PANTHER" id="PTHR15191:SF8">
    <property type="entry name" value="PITUITARY TUMOR-TRANSFORMING GENE 1 PROTEIN-INTERACTING PROTEIN-LIKE"/>
    <property type="match status" value="1"/>
</dbReference>
<dbReference type="GO" id="GO:0005634">
    <property type="term" value="C:nucleus"/>
    <property type="evidence" value="ECO:0007669"/>
    <property type="project" value="TreeGrafter"/>
</dbReference>
<dbReference type="GO" id="GO:0006606">
    <property type="term" value="P:protein import into nucleus"/>
    <property type="evidence" value="ECO:0007669"/>
    <property type="project" value="TreeGrafter"/>
</dbReference>
<reference evidence="2" key="1">
    <citation type="journal article" date="2023" name="Science">
        <title>Genome structures resolve the early diversification of teleost fishes.</title>
        <authorList>
            <person name="Parey E."/>
            <person name="Louis A."/>
            <person name="Montfort J."/>
            <person name="Bouchez O."/>
            <person name="Roques C."/>
            <person name="Iampietro C."/>
            <person name="Lluch J."/>
            <person name="Castinel A."/>
            <person name="Donnadieu C."/>
            <person name="Desvignes T."/>
            <person name="Floi Bucao C."/>
            <person name="Jouanno E."/>
            <person name="Wen M."/>
            <person name="Mejri S."/>
            <person name="Dirks R."/>
            <person name="Jansen H."/>
            <person name="Henkel C."/>
            <person name="Chen W.J."/>
            <person name="Zahm M."/>
            <person name="Cabau C."/>
            <person name="Klopp C."/>
            <person name="Thompson A.W."/>
            <person name="Robinson-Rechavi M."/>
            <person name="Braasch I."/>
            <person name="Lecointre G."/>
            <person name="Bobe J."/>
            <person name="Postlethwait J.H."/>
            <person name="Berthelot C."/>
            <person name="Roest Crollius H."/>
            <person name="Guiguen Y."/>
        </authorList>
    </citation>
    <scope>NUCLEOTIDE SEQUENCE</scope>
    <source>
        <strain evidence="2">NC1722</strain>
    </source>
</reference>
<evidence type="ECO:0000256" key="1">
    <source>
        <dbReference type="SAM" id="SignalP"/>
    </source>
</evidence>
<dbReference type="PROSITE" id="PS51257">
    <property type="entry name" value="PROKAR_LIPOPROTEIN"/>
    <property type="match status" value="1"/>
</dbReference>
<gene>
    <name evidence="2" type="ORF">AAFF_G00402310</name>
</gene>
<keyword evidence="3" id="KW-1185">Reference proteome</keyword>
<protein>
    <recommendedName>
        <fullName evidence="4">Pituitary tumor-transforming gene 1 protein-interacting protein-like</fullName>
    </recommendedName>
</protein>